<organism evidence="2 3">
    <name type="scientific">Halorientalis regularis</name>
    <dbReference type="NCBI Taxonomy" id="660518"/>
    <lineage>
        <taxon>Archaea</taxon>
        <taxon>Methanobacteriati</taxon>
        <taxon>Methanobacteriota</taxon>
        <taxon>Stenosarchaea group</taxon>
        <taxon>Halobacteria</taxon>
        <taxon>Halobacteriales</taxon>
        <taxon>Haloarculaceae</taxon>
        <taxon>Halorientalis</taxon>
    </lineage>
</organism>
<dbReference type="STRING" id="660518.SAMN05216218_11036"/>
<keyword evidence="1" id="KW-0812">Transmembrane</keyword>
<dbReference type="InterPro" id="IPR046096">
    <property type="entry name" value="DUF6114"/>
</dbReference>
<proteinExistence type="predicted"/>
<evidence type="ECO:0000256" key="1">
    <source>
        <dbReference type="SAM" id="Phobius"/>
    </source>
</evidence>
<keyword evidence="1" id="KW-1133">Transmembrane helix</keyword>
<accession>A0A1G7P9J3</accession>
<evidence type="ECO:0000313" key="2">
    <source>
        <dbReference type="EMBL" id="SDF82985.1"/>
    </source>
</evidence>
<feature type="transmembrane region" description="Helical" evidence="1">
    <location>
        <begin position="42"/>
        <end position="60"/>
    </location>
</feature>
<dbReference type="Proteomes" id="UP000199076">
    <property type="component" value="Unassembled WGS sequence"/>
</dbReference>
<sequence length="109" mass="10484">MRGNRGPVAGPFVVILAGVVIAAVPLLFGDILAVFGADGAPAVGLGIGGALVLVGVAAHLQPSFTTELGVVAIVLSLLSVFGALGGLVGGLLLGVVGGSLCVAWQPSTE</sequence>
<dbReference type="EMBL" id="FNBK01000010">
    <property type="protein sequence ID" value="SDF82985.1"/>
    <property type="molecule type" value="Genomic_DNA"/>
</dbReference>
<gene>
    <name evidence="2" type="ORF">SAMN05216218_11036</name>
</gene>
<feature type="transmembrane region" description="Helical" evidence="1">
    <location>
        <begin position="12"/>
        <end position="36"/>
    </location>
</feature>
<name>A0A1G7P9J3_9EURY</name>
<dbReference type="RefSeq" id="WP_092693240.1">
    <property type="nucleotide sequence ID" value="NZ_FNBK01000010.1"/>
</dbReference>
<reference evidence="3" key="1">
    <citation type="submission" date="2016-10" db="EMBL/GenBank/DDBJ databases">
        <authorList>
            <person name="Varghese N."/>
            <person name="Submissions S."/>
        </authorList>
    </citation>
    <scope>NUCLEOTIDE SEQUENCE [LARGE SCALE GENOMIC DNA]</scope>
    <source>
        <strain evidence="3">IBRC-M 10760</strain>
    </source>
</reference>
<protein>
    <submittedName>
        <fullName evidence="2">Uncharacterized protein</fullName>
    </submittedName>
</protein>
<keyword evidence="1" id="KW-0472">Membrane</keyword>
<evidence type="ECO:0000313" key="3">
    <source>
        <dbReference type="Proteomes" id="UP000199076"/>
    </source>
</evidence>
<dbReference type="Pfam" id="PF19609">
    <property type="entry name" value="DUF6114"/>
    <property type="match status" value="1"/>
</dbReference>
<dbReference type="AlphaFoldDB" id="A0A1G7P9J3"/>
<keyword evidence="3" id="KW-1185">Reference proteome</keyword>
<feature type="transmembrane region" description="Helical" evidence="1">
    <location>
        <begin position="72"/>
        <end position="105"/>
    </location>
</feature>